<feature type="compositionally biased region" description="Basic and acidic residues" evidence="1">
    <location>
        <begin position="741"/>
        <end position="756"/>
    </location>
</feature>
<evidence type="ECO:0000259" key="2">
    <source>
        <dbReference type="PROSITE" id="PS52052"/>
    </source>
</evidence>
<dbReference type="GO" id="GO:0035035">
    <property type="term" value="F:histone acetyltransferase binding"/>
    <property type="evidence" value="ECO:0007669"/>
    <property type="project" value="TreeGrafter"/>
</dbReference>
<gene>
    <name evidence="3" type="ORF">g.23998</name>
    <name evidence="4" type="ORF">g.24001</name>
</gene>
<proteinExistence type="predicted"/>
<reference evidence="4" key="1">
    <citation type="submission" date="2015-11" db="EMBL/GenBank/DDBJ databases">
        <title>De novo transcriptome assembly of four potential Pierce s Disease insect vectors from Arizona vineyards.</title>
        <authorList>
            <person name="Tassone E.E."/>
        </authorList>
    </citation>
    <scope>NUCLEOTIDE SEQUENCE</scope>
</reference>
<dbReference type="SMART" id="SM01300">
    <property type="entry name" value="PEHE"/>
    <property type="match status" value="1"/>
</dbReference>
<dbReference type="PANTHER" id="PTHR22443:SF18">
    <property type="entry name" value="NON-SPECIFIC LETHAL 1, ISOFORM M"/>
    <property type="match status" value="1"/>
</dbReference>
<evidence type="ECO:0000313" key="4">
    <source>
        <dbReference type="EMBL" id="JAS46870.1"/>
    </source>
</evidence>
<name>A0A1B6F9J8_9HEMI</name>
<dbReference type="Pfam" id="PF15275">
    <property type="entry name" value="PEHE"/>
    <property type="match status" value="1"/>
</dbReference>
<feature type="region of interest" description="Disordered" evidence="1">
    <location>
        <begin position="994"/>
        <end position="1051"/>
    </location>
</feature>
<feature type="region of interest" description="Disordered" evidence="1">
    <location>
        <begin position="705"/>
        <end position="795"/>
    </location>
</feature>
<protein>
    <recommendedName>
        <fullName evidence="2">PEHE domain-containing protein</fullName>
    </recommendedName>
</protein>
<dbReference type="EMBL" id="GECZ01022899">
    <property type="protein sequence ID" value="JAS46870.1"/>
    <property type="molecule type" value="Transcribed_RNA"/>
</dbReference>
<feature type="domain" description="PEHE" evidence="2">
    <location>
        <begin position="822"/>
        <end position="968"/>
    </location>
</feature>
<dbReference type="EMBL" id="GECZ01025639">
    <property type="protein sequence ID" value="JAS44130.1"/>
    <property type="molecule type" value="Transcribed_RNA"/>
</dbReference>
<dbReference type="InterPro" id="IPR029332">
    <property type="entry name" value="PEHE_dom"/>
</dbReference>
<accession>A0A1B6F9J8</accession>
<dbReference type="PANTHER" id="PTHR22443">
    <property type="entry name" value="NON-SPECIFIC LETHAL 1, ISOFORM M"/>
    <property type="match status" value="1"/>
</dbReference>
<sequence>MGLRYASVRQPYVVVMAPALTETGQPQGFPLKSGKLSSPVSLITFSENTDSSLKYDIKCTRNLKFLDTSVGMNGDSENIAELKTVPPQSSPCNDNSKDKDILNKSCEFLDQNIHKESDYSLLQIGGFMMNSGYPSADDENMGLQKSVSQVTSMDSCNSYLKMDIFKTLGSNTQSDLGGGGDLGHNVEEIMQVIKNMESKGNDIEENLESSLQISDGNDIAGSLSTFEREFLNDVDNMMSMCVDENLGENNLTIVNRDTLIKEKIDEAQDRQFKIERKCEWLLRRLRKLQARAMGKQASEEIAGMLQYVSNILTDSSSSTRSSPLYSALTSGKIENDKREISNSCVSTLVRRLDQSSQQQALAISQHHVPCKYFGSGSSEIAASNRQGYLALSGSILPKLNSDVRKDMDNVSGQLHFQLKVVETGLDSDVTASSSGGESCDELQSFNNLQQQNLSISKRSSWRWAQDRAAIASRWSWLQAQISDLEYRIRQNNDLNKQLRTGKGGVVLGGDDPPRLSDSVVVNGYHGALPGTTAKSVDDEIVYGSACRTRPLMRSSFRKRKLFRTSGLHLTSKKIAKASTVNCGCHPPLPSCVLCTGRPDPTQPHEDIDLLTLNERIALLDPAFHPVLSFFGDISQSLHFDAIMKNPDWQLKAQRNQVKTSSTLRILEPVEEAGTTESVSKRPVLEHQRRRYFKRSAVTALSDKIKKKLTKGKREPNNYALERLKTRRRFSSLKVPGASAGGDDRGDQRHSGDENHTDTSPYVVVSGTSHPSPIPSPSPSPHCSKERGDGVRRKRENSYDIDNIVIPYSVAASTRLEKLQYKEILTPKWRVLPVEPLVKIDAKNNGLIRRNSQEEDSEDLAEDVLVSRHERCEQEEKKKFSTYLKLPNSMARARSHRRADSRAESSGGNTPDPMSPAAPDCAGSPMTSPPATPQPADTDCNIRRRTASQSIGSRCVSPTDTLHDEVAPYELRTFPLTDETYEKMLRLMPPGHPFKAYSSSHLNSSRESESESRPLTPMSDTTESADTYVEEDPNDPEWTVDESSVERLPFKR</sequence>
<dbReference type="GO" id="GO:0044545">
    <property type="term" value="C:NSL complex"/>
    <property type="evidence" value="ECO:0007669"/>
    <property type="project" value="TreeGrafter"/>
</dbReference>
<dbReference type="InterPro" id="IPR026180">
    <property type="entry name" value="NSL1"/>
</dbReference>
<organism evidence="4">
    <name type="scientific">Cuerna arida</name>
    <dbReference type="NCBI Taxonomy" id="1464854"/>
    <lineage>
        <taxon>Eukaryota</taxon>
        <taxon>Metazoa</taxon>
        <taxon>Ecdysozoa</taxon>
        <taxon>Arthropoda</taxon>
        <taxon>Hexapoda</taxon>
        <taxon>Insecta</taxon>
        <taxon>Pterygota</taxon>
        <taxon>Neoptera</taxon>
        <taxon>Paraneoptera</taxon>
        <taxon>Hemiptera</taxon>
        <taxon>Auchenorrhyncha</taxon>
        <taxon>Membracoidea</taxon>
        <taxon>Cicadellidae</taxon>
        <taxon>Cicadellinae</taxon>
        <taxon>Proconiini</taxon>
        <taxon>Cuerna</taxon>
    </lineage>
</organism>
<dbReference type="PROSITE" id="PS52052">
    <property type="entry name" value="PEHE"/>
    <property type="match status" value="1"/>
</dbReference>
<feature type="region of interest" description="Disordered" evidence="1">
    <location>
        <begin position="882"/>
        <end position="938"/>
    </location>
</feature>
<feature type="compositionally biased region" description="Acidic residues" evidence="1">
    <location>
        <begin position="1027"/>
        <end position="1039"/>
    </location>
</feature>
<evidence type="ECO:0000313" key="3">
    <source>
        <dbReference type="EMBL" id="JAS44130.1"/>
    </source>
</evidence>
<evidence type="ECO:0000256" key="1">
    <source>
        <dbReference type="SAM" id="MobiDB-lite"/>
    </source>
</evidence>
<dbReference type="AlphaFoldDB" id="A0A1B6F9J8"/>